<reference evidence="1" key="1">
    <citation type="submission" date="2015-07" db="EMBL/GenBank/DDBJ databases">
        <title>Transcriptome Assembly of Anthurium amnicola.</title>
        <authorList>
            <person name="Suzuki J."/>
        </authorList>
    </citation>
    <scope>NUCLEOTIDE SEQUENCE</scope>
</reference>
<organism evidence="1">
    <name type="scientific">Anthurium amnicola</name>
    <dbReference type="NCBI Taxonomy" id="1678845"/>
    <lineage>
        <taxon>Eukaryota</taxon>
        <taxon>Viridiplantae</taxon>
        <taxon>Streptophyta</taxon>
        <taxon>Embryophyta</taxon>
        <taxon>Tracheophyta</taxon>
        <taxon>Spermatophyta</taxon>
        <taxon>Magnoliopsida</taxon>
        <taxon>Liliopsida</taxon>
        <taxon>Araceae</taxon>
        <taxon>Pothoideae</taxon>
        <taxon>Potheae</taxon>
        <taxon>Anthurium</taxon>
    </lineage>
</organism>
<protein>
    <submittedName>
        <fullName evidence="1">Lipoyl synthase, mitochondrial</fullName>
    </submittedName>
</protein>
<dbReference type="EMBL" id="GDJX01009182">
    <property type="protein sequence ID" value="JAT58754.1"/>
    <property type="molecule type" value="Transcribed_RNA"/>
</dbReference>
<evidence type="ECO:0000313" key="1">
    <source>
        <dbReference type="EMBL" id="JAT58754.1"/>
    </source>
</evidence>
<name>A0A1D1YVV7_9ARAE</name>
<gene>
    <name evidence="1" type="primary">Pc20g03200</name>
    <name evidence="1" type="ORF">g.43484</name>
</gene>
<dbReference type="AlphaFoldDB" id="A0A1D1YVV7"/>
<accession>A0A1D1YVV7</accession>
<proteinExistence type="predicted"/>
<sequence>MAQYGYPIGDIIDSQKLLVPEELDKIHLTPARPKFIVMGTKEMIFDWMRCYGHVTCEFDQGIRHITRHKSSHKFTTKNQFKISLMNTHKTLSFELYCEEKHETIIKKLFSCGSSKMKLVIKADYDKKSSSEYMKGSSITSTKGQNGIKLQDVLIALKYHPNHSKTRKCQNISPERLARVTCDYE</sequence>